<keyword evidence="2" id="KW-1185">Reference proteome</keyword>
<reference evidence="1 2" key="1">
    <citation type="submission" date="2017-02" db="EMBL/GenBank/DDBJ databases">
        <title>The new phylogeny of genus Mycobacterium.</title>
        <authorList>
            <person name="Tortoli E."/>
            <person name="Trovato A."/>
            <person name="Cirillo D.M."/>
        </authorList>
    </citation>
    <scope>NUCLEOTIDE SEQUENCE [LARGE SCALE GENOMIC DNA]</scope>
    <source>
        <strain evidence="1 2">DSM 44338</strain>
    </source>
</reference>
<proteinExistence type="predicted"/>
<dbReference type="Proteomes" id="UP000192411">
    <property type="component" value="Unassembled WGS sequence"/>
</dbReference>
<dbReference type="InterPro" id="IPR046038">
    <property type="entry name" value="DUF5996"/>
</dbReference>
<sequence>MADTTTKRAAASQNWPSLRVDDWTATRETLHMWTQIVGKIRLAQAPLVNHWWNVTLYVSPRGLTTSAIPYEAGVFDIEFDFIEHRLHIRCSDGGLRQIALEPKSVATFYAETMAALDELGIAVQLRASPNEVDPAIPFADDHTHASYDAQAAHLFWRQLVSADRVLHEFRSHYLGKVSPVHFFWGAMDLACTRFSGRTAPEHPGGAPNCGDWVMVEGYSHELSSCGFWAGGGEEGAFYAYAYPEPEGFADYPVKPEQAFYSTDYKQFLLPFEAVRTAADPDSTLLEFLHATYRAAADLGDWDRAALEVDPLRWRDKQ</sequence>
<organism evidence="1 2">
    <name type="scientific">Mycolicibacterium tusciae</name>
    <dbReference type="NCBI Taxonomy" id="75922"/>
    <lineage>
        <taxon>Bacteria</taxon>
        <taxon>Bacillati</taxon>
        <taxon>Actinomycetota</taxon>
        <taxon>Actinomycetes</taxon>
        <taxon>Mycobacteriales</taxon>
        <taxon>Mycobacteriaceae</taxon>
        <taxon>Mycolicibacterium</taxon>
    </lineage>
</organism>
<gene>
    <name evidence="1" type="ORF">BST47_15800</name>
</gene>
<comment type="caution">
    <text evidence="1">The sequence shown here is derived from an EMBL/GenBank/DDBJ whole genome shotgun (WGS) entry which is preliminary data.</text>
</comment>
<dbReference type="OrthoDB" id="9800945at2"/>
<evidence type="ECO:0008006" key="3">
    <source>
        <dbReference type="Google" id="ProtNLM"/>
    </source>
</evidence>
<evidence type="ECO:0000313" key="1">
    <source>
        <dbReference type="EMBL" id="ORB64752.1"/>
    </source>
</evidence>
<dbReference type="RefSeq" id="WP_083126450.1">
    <property type="nucleotide sequence ID" value="NZ_MVIM01000007.1"/>
</dbReference>
<evidence type="ECO:0000313" key="2">
    <source>
        <dbReference type="Proteomes" id="UP000192411"/>
    </source>
</evidence>
<dbReference type="EMBL" id="MVIM01000007">
    <property type="protein sequence ID" value="ORB64752.1"/>
    <property type="molecule type" value="Genomic_DNA"/>
</dbReference>
<dbReference type="Pfam" id="PF19459">
    <property type="entry name" value="DUF5996"/>
    <property type="match status" value="1"/>
</dbReference>
<dbReference type="AlphaFoldDB" id="A0A1X0JPQ7"/>
<accession>A0A1X0JPQ7</accession>
<name>A0A1X0JPQ7_9MYCO</name>
<dbReference type="STRING" id="75922.BST47_15800"/>
<protein>
    <recommendedName>
        <fullName evidence="3">Ava_C0101 and related proteins</fullName>
    </recommendedName>
</protein>